<reference evidence="2" key="1">
    <citation type="submission" date="2020-06" db="EMBL/GenBank/DDBJ databases">
        <title>Draft genomic sequence of Geomonas sp. Red330.</title>
        <authorList>
            <person name="Itoh H."/>
            <person name="Zhenxing X."/>
            <person name="Ushijima N."/>
            <person name="Masuda Y."/>
            <person name="Shiratori Y."/>
            <person name="Senoo K."/>
        </authorList>
    </citation>
    <scope>NUCLEOTIDE SEQUENCE [LARGE SCALE GENOMIC DNA]</scope>
    <source>
        <strain evidence="2">Red330</strain>
    </source>
</reference>
<keyword evidence="2" id="KW-1185">Reference proteome</keyword>
<organism evidence="1 2">
    <name type="scientific">Geomonas silvestris</name>
    <dbReference type="NCBI Taxonomy" id="2740184"/>
    <lineage>
        <taxon>Bacteria</taxon>
        <taxon>Pseudomonadati</taxon>
        <taxon>Thermodesulfobacteriota</taxon>
        <taxon>Desulfuromonadia</taxon>
        <taxon>Geobacterales</taxon>
        <taxon>Geobacteraceae</taxon>
        <taxon>Geomonas</taxon>
    </lineage>
</organism>
<gene>
    <name evidence="1" type="ORF">GMST_37740</name>
</gene>
<dbReference type="EMBL" id="BLXX01000014">
    <property type="protein sequence ID" value="GFO61449.1"/>
    <property type="molecule type" value="Genomic_DNA"/>
</dbReference>
<dbReference type="Proteomes" id="UP000556026">
    <property type="component" value="Unassembled WGS sequence"/>
</dbReference>
<name>A0A6V8MPA2_9BACT</name>
<comment type="caution">
    <text evidence="1">The sequence shown here is derived from an EMBL/GenBank/DDBJ whole genome shotgun (WGS) entry which is preliminary data.</text>
</comment>
<protein>
    <submittedName>
        <fullName evidence="1">Uncharacterized protein</fullName>
    </submittedName>
</protein>
<dbReference type="AlphaFoldDB" id="A0A6V8MPA2"/>
<dbReference type="RefSeq" id="WP_183356241.1">
    <property type="nucleotide sequence ID" value="NZ_BLXX01000014.1"/>
</dbReference>
<evidence type="ECO:0000313" key="2">
    <source>
        <dbReference type="Proteomes" id="UP000556026"/>
    </source>
</evidence>
<evidence type="ECO:0000313" key="1">
    <source>
        <dbReference type="EMBL" id="GFO61449.1"/>
    </source>
</evidence>
<proteinExistence type="predicted"/>
<accession>A0A6V8MPA2</accession>
<sequence length="55" mass="6033">MFEQQYDEEMSAEIRRLEASARAARAGHPEWENACVACGCRLAGTEERCAPCGGN</sequence>